<evidence type="ECO:0000313" key="3">
    <source>
        <dbReference type="Proteomes" id="UP001055712"/>
    </source>
</evidence>
<proteinExistence type="predicted"/>
<dbReference type="PANTHER" id="PTHR37709">
    <property type="entry name" value="EXPRESSED PROTEIN"/>
    <property type="match status" value="1"/>
</dbReference>
<feature type="region of interest" description="Disordered" evidence="1">
    <location>
        <begin position="67"/>
        <end position="86"/>
    </location>
</feature>
<protein>
    <submittedName>
        <fullName evidence="2">Uncharacterized protein</fullName>
    </submittedName>
</protein>
<accession>A0A9D4U0I1</accession>
<evidence type="ECO:0000313" key="2">
    <source>
        <dbReference type="EMBL" id="KAI3438719.1"/>
    </source>
</evidence>
<dbReference type="OrthoDB" id="509791at2759"/>
<comment type="caution">
    <text evidence="2">The sequence shown here is derived from an EMBL/GenBank/DDBJ whole genome shotgun (WGS) entry which is preliminary data.</text>
</comment>
<organism evidence="2 3">
    <name type="scientific">Chlorella vulgaris</name>
    <name type="common">Green alga</name>
    <dbReference type="NCBI Taxonomy" id="3077"/>
    <lineage>
        <taxon>Eukaryota</taxon>
        <taxon>Viridiplantae</taxon>
        <taxon>Chlorophyta</taxon>
        <taxon>core chlorophytes</taxon>
        <taxon>Trebouxiophyceae</taxon>
        <taxon>Chlorellales</taxon>
        <taxon>Chlorellaceae</taxon>
        <taxon>Chlorella clade</taxon>
        <taxon>Chlorella</taxon>
    </lineage>
</organism>
<dbReference type="InterPro" id="IPR035204">
    <property type="entry name" value="NDUFB11"/>
</dbReference>
<keyword evidence="3" id="KW-1185">Reference proteome</keyword>
<sequence length="86" mass="9585">MSSINFIRELIKSNMEGASERDAKWETKLHDTKAAAAANKANMAHPTKAWGFWRNDKHTAKFEMNADPAISKLPGRRSGASRLADE</sequence>
<gene>
    <name evidence="2" type="ORF">D9Q98_001139</name>
</gene>
<dbReference type="EMBL" id="SIDB01000001">
    <property type="protein sequence ID" value="KAI3438719.1"/>
    <property type="molecule type" value="Genomic_DNA"/>
</dbReference>
<evidence type="ECO:0000256" key="1">
    <source>
        <dbReference type="SAM" id="MobiDB-lite"/>
    </source>
</evidence>
<dbReference type="PANTHER" id="PTHR37709:SF1">
    <property type="entry name" value="EXPRESSED PROTEIN"/>
    <property type="match status" value="1"/>
</dbReference>
<name>A0A9D4U0I1_CHLVU</name>
<dbReference type="Proteomes" id="UP001055712">
    <property type="component" value="Unassembled WGS sequence"/>
</dbReference>
<dbReference type="Pfam" id="PF17250">
    <property type="entry name" value="NDUFB11"/>
    <property type="match status" value="1"/>
</dbReference>
<dbReference type="AlphaFoldDB" id="A0A9D4U0I1"/>
<reference evidence="2" key="2">
    <citation type="submission" date="2020-11" db="EMBL/GenBank/DDBJ databases">
        <authorList>
            <person name="Cecchin M."/>
            <person name="Marcolungo L."/>
            <person name="Rossato M."/>
            <person name="Girolomoni L."/>
            <person name="Cosentino E."/>
            <person name="Cuine S."/>
            <person name="Li-Beisson Y."/>
            <person name="Delledonne M."/>
            <person name="Ballottari M."/>
        </authorList>
    </citation>
    <scope>NUCLEOTIDE SEQUENCE</scope>
    <source>
        <strain evidence="2">211/11P</strain>
        <tissue evidence="2">Whole cell</tissue>
    </source>
</reference>
<reference evidence="2" key="1">
    <citation type="journal article" date="2019" name="Plant J.">
        <title>Chlorella vulgaris genome assembly and annotation reveals the molecular basis for metabolic acclimation to high light conditions.</title>
        <authorList>
            <person name="Cecchin M."/>
            <person name="Marcolungo L."/>
            <person name="Rossato M."/>
            <person name="Girolomoni L."/>
            <person name="Cosentino E."/>
            <person name="Cuine S."/>
            <person name="Li-Beisson Y."/>
            <person name="Delledonne M."/>
            <person name="Ballottari M."/>
        </authorList>
    </citation>
    <scope>NUCLEOTIDE SEQUENCE</scope>
    <source>
        <strain evidence="2">211/11P</strain>
    </source>
</reference>